<feature type="compositionally biased region" description="Basic and acidic residues" evidence="8">
    <location>
        <begin position="589"/>
        <end position="609"/>
    </location>
</feature>
<dbReference type="Gene3D" id="1.10.10.60">
    <property type="entry name" value="Homeodomain-like"/>
    <property type="match status" value="2"/>
</dbReference>
<feature type="coiled-coil region" evidence="7">
    <location>
        <begin position="482"/>
        <end position="509"/>
    </location>
</feature>
<keyword evidence="2" id="KW-0677">Repeat</keyword>
<dbReference type="InterPro" id="IPR009057">
    <property type="entry name" value="Homeodomain-like_sf"/>
</dbReference>
<gene>
    <name evidence="11" type="ORF">BUALT_Bualt18G0068000</name>
</gene>
<keyword evidence="6" id="KW-0539">Nucleus</keyword>
<dbReference type="PANTHER" id="PTHR47995">
    <property type="entry name" value="TRANSCRIPTION FACTOR MYB33-RELATED"/>
    <property type="match status" value="1"/>
</dbReference>
<reference evidence="11" key="1">
    <citation type="submission" date="2019-10" db="EMBL/GenBank/DDBJ databases">
        <authorList>
            <person name="Zhang R."/>
            <person name="Pan Y."/>
            <person name="Wang J."/>
            <person name="Ma R."/>
            <person name="Yu S."/>
        </authorList>
    </citation>
    <scope>NUCLEOTIDE SEQUENCE</scope>
    <source>
        <strain evidence="11">LA-IB0</strain>
        <tissue evidence="11">Leaf</tissue>
    </source>
</reference>
<dbReference type="InterPro" id="IPR001005">
    <property type="entry name" value="SANT/Myb"/>
</dbReference>
<evidence type="ECO:0000256" key="4">
    <source>
        <dbReference type="ARBA" id="ARBA00023125"/>
    </source>
</evidence>
<evidence type="ECO:0000256" key="3">
    <source>
        <dbReference type="ARBA" id="ARBA00023015"/>
    </source>
</evidence>
<feature type="region of interest" description="Disordered" evidence="8">
    <location>
        <begin position="881"/>
        <end position="918"/>
    </location>
</feature>
<dbReference type="GO" id="GO:0003677">
    <property type="term" value="F:DNA binding"/>
    <property type="evidence" value="ECO:0007669"/>
    <property type="project" value="UniProtKB-KW"/>
</dbReference>
<dbReference type="CDD" id="cd00167">
    <property type="entry name" value="SANT"/>
    <property type="match status" value="1"/>
</dbReference>
<dbReference type="Pfam" id="PF00249">
    <property type="entry name" value="Myb_DNA-binding"/>
    <property type="match status" value="1"/>
</dbReference>
<feature type="region of interest" description="Disordered" evidence="8">
    <location>
        <begin position="218"/>
        <end position="274"/>
    </location>
</feature>
<feature type="domain" description="HTH myb-type" evidence="10">
    <location>
        <begin position="42"/>
        <end position="94"/>
    </location>
</feature>
<dbReference type="SUPFAM" id="SSF46689">
    <property type="entry name" value="Homeodomain-like"/>
    <property type="match status" value="1"/>
</dbReference>
<dbReference type="GO" id="GO:0005634">
    <property type="term" value="C:nucleus"/>
    <property type="evidence" value="ECO:0007669"/>
    <property type="project" value="UniProtKB-SubCell"/>
</dbReference>
<keyword evidence="3" id="KW-0805">Transcription regulation</keyword>
<feature type="domain" description="Myb-like" evidence="9">
    <location>
        <begin position="42"/>
        <end position="90"/>
    </location>
</feature>
<feature type="compositionally biased region" description="Polar residues" evidence="8">
    <location>
        <begin position="218"/>
        <end position="227"/>
    </location>
</feature>
<dbReference type="PROSITE" id="PS51294">
    <property type="entry name" value="HTH_MYB"/>
    <property type="match status" value="1"/>
</dbReference>
<evidence type="ECO:0000256" key="7">
    <source>
        <dbReference type="SAM" id="Coils"/>
    </source>
</evidence>
<dbReference type="EMBL" id="WHWC01000018">
    <property type="protein sequence ID" value="KAG8365090.1"/>
    <property type="molecule type" value="Genomic_DNA"/>
</dbReference>
<dbReference type="Proteomes" id="UP000826271">
    <property type="component" value="Unassembled WGS sequence"/>
</dbReference>
<proteinExistence type="predicted"/>
<feature type="compositionally biased region" description="Polar residues" evidence="8">
    <location>
        <begin position="247"/>
        <end position="274"/>
    </location>
</feature>
<evidence type="ECO:0000259" key="9">
    <source>
        <dbReference type="PROSITE" id="PS50090"/>
    </source>
</evidence>
<keyword evidence="5" id="KW-0804">Transcription</keyword>
<sequence length="1036" mass="115149">MESARETYDESGGGGGGGGVNAVEVETIPAAVNGGGEAVVYKKGAWSKEEDEKLRKAVDEHGLRNWVAIEKYSGLARPAKNCRLRWLNYLRPNLKKYPFTEEEEQKILHLHANASQNADFEKKDNYIYIPREITKTIIILLPGRSDNDIKNFWHKRAKKCQKHHLPIYPPTIQDQQDTPTDSLDINNDDVYYPNFDDNSDQIPYVLTTDSSATTSIYSTQTPISTPKPQFHSSPSSLTTSHLPSPTNNFTKTNLLRDTPTSQPPQNSLLSPHQTSKSIEIPLVISDTTPQIQDSWQNRKPPILSSPQGRFRRFSEARAQSVSALLNTDSSPQMKCSLAMESPISPLKLKLSPGTPAVYSVTTDSTVLNLNKNSHTSGVSLSEFQLKSPSTAPLSPLHLRLSTPVPSDSSFKSNIPILDSTLELNSSTASVSLPSPRLNPELPPIPLKKVDPDHVIHLDSSSDVKTEPPSIQFHAHAVESDSNSEILDELKEAQEKVRLLKKKLRQRKISNKRTLPSDLTGSGSRTEVSLDRNASPSTGKEQLTKTGSRTKNMMKRTARRKDDKIGISKTGQFKRVKSESEMYIVEGENSETRTLSDDSLQREHPPGDILKRRNSMTFQEQMHLLNISDHNRQNNVNAPNSDSWCSSLESLFSESSTLVQDSFLIADLFDQKSGIEGTLASEGQEPLVDAFGPIYIQSTSTTLVKSGNDGHPLTYLQSEGGFVDDGNSLRQEIPHGLETKFTENASIDQYLTADLLDSGYVVSEPSPGGEQFTFQTSCEGNLAETQKLCEPTLLLQQHPGGNLLGSDHLVGNPAMEHEYPRGEPYSFQTPADGFCGGDFTTEYTSSQTCNQTWKQEPTQDQTLMESLLVENSWPEEQMAPQEQKLPTDSFGSVVDPSSTHSIESNWKGEPSYAHTVPNPQVLRHQGCDPYMGGPDVPGVEIPRSCQEHLIATLIQIYNVFLNYLGEVLKQELGHDYQNTMPDDLSSLLEFFPTSLQTFEWYNNGDVFRETEDFDEYDMDLGLDMSSSMLPITIADYM</sequence>
<evidence type="ECO:0000256" key="1">
    <source>
        <dbReference type="ARBA" id="ARBA00004123"/>
    </source>
</evidence>
<comment type="caution">
    <text evidence="11">The sequence shown here is derived from an EMBL/GenBank/DDBJ whole genome shotgun (WGS) entry which is preliminary data.</text>
</comment>
<evidence type="ECO:0000259" key="10">
    <source>
        <dbReference type="PROSITE" id="PS51294"/>
    </source>
</evidence>
<name>A0AAV6W8R2_9LAMI</name>
<feature type="compositionally biased region" description="Gly residues" evidence="8">
    <location>
        <begin position="11"/>
        <end position="20"/>
    </location>
</feature>
<evidence type="ECO:0000256" key="5">
    <source>
        <dbReference type="ARBA" id="ARBA00023163"/>
    </source>
</evidence>
<evidence type="ECO:0000256" key="2">
    <source>
        <dbReference type="ARBA" id="ARBA00022737"/>
    </source>
</evidence>
<dbReference type="PANTHER" id="PTHR47995:SF18">
    <property type="entry name" value="TRANSCRIPTION FACTOR MYB65"/>
    <property type="match status" value="1"/>
</dbReference>
<protein>
    <submittedName>
        <fullName evidence="11">Uncharacterized protein</fullName>
    </submittedName>
</protein>
<organism evidence="11 12">
    <name type="scientific">Buddleja alternifolia</name>
    <dbReference type="NCBI Taxonomy" id="168488"/>
    <lineage>
        <taxon>Eukaryota</taxon>
        <taxon>Viridiplantae</taxon>
        <taxon>Streptophyta</taxon>
        <taxon>Embryophyta</taxon>
        <taxon>Tracheophyta</taxon>
        <taxon>Spermatophyta</taxon>
        <taxon>Magnoliopsida</taxon>
        <taxon>eudicotyledons</taxon>
        <taxon>Gunneridae</taxon>
        <taxon>Pentapetalae</taxon>
        <taxon>asterids</taxon>
        <taxon>lamiids</taxon>
        <taxon>Lamiales</taxon>
        <taxon>Scrophulariaceae</taxon>
        <taxon>Buddlejeae</taxon>
        <taxon>Buddleja</taxon>
    </lineage>
</organism>
<accession>A0AAV6W8R2</accession>
<feature type="domain" description="Myb-like" evidence="9">
    <location>
        <begin position="91"/>
        <end position="157"/>
    </location>
</feature>
<dbReference type="AlphaFoldDB" id="A0AAV6W8R2"/>
<keyword evidence="12" id="KW-1185">Reference proteome</keyword>
<feature type="region of interest" description="Disordered" evidence="8">
    <location>
        <begin position="587"/>
        <end position="609"/>
    </location>
</feature>
<evidence type="ECO:0000313" key="11">
    <source>
        <dbReference type="EMBL" id="KAG8365090.1"/>
    </source>
</evidence>
<feature type="compositionally biased region" description="Polar residues" evidence="8">
    <location>
        <begin position="511"/>
        <end position="550"/>
    </location>
</feature>
<dbReference type="InterPro" id="IPR017930">
    <property type="entry name" value="Myb_dom"/>
</dbReference>
<feature type="compositionally biased region" description="Low complexity" evidence="8">
    <location>
        <begin position="231"/>
        <end position="246"/>
    </location>
</feature>
<evidence type="ECO:0000256" key="6">
    <source>
        <dbReference type="ARBA" id="ARBA00023242"/>
    </source>
</evidence>
<comment type="subcellular location">
    <subcellularLocation>
        <location evidence="1">Nucleus</location>
    </subcellularLocation>
</comment>
<feature type="compositionally biased region" description="Polar residues" evidence="8">
    <location>
        <begin position="883"/>
        <end position="903"/>
    </location>
</feature>
<dbReference type="PROSITE" id="PS50090">
    <property type="entry name" value="MYB_LIKE"/>
    <property type="match status" value="2"/>
</dbReference>
<feature type="region of interest" description="Disordered" evidence="8">
    <location>
        <begin position="1"/>
        <end position="20"/>
    </location>
</feature>
<evidence type="ECO:0000256" key="8">
    <source>
        <dbReference type="SAM" id="MobiDB-lite"/>
    </source>
</evidence>
<keyword evidence="7" id="KW-0175">Coiled coil</keyword>
<dbReference type="SMART" id="SM00717">
    <property type="entry name" value="SANT"/>
    <property type="match status" value="2"/>
</dbReference>
<feature type="region of interest" description="Disordered" evidence="8">
    <location>
        <begin position="510"/>
        <end position="560"/>
    </location>
</feature>
<keyword evidence="4" id="KW-0238">DNA-binding</keyword>
<evidence type="ECO:0000313" key="12">
    <source>
        <dbReference type="Proteomes" id="UP000826271"/>
    </source>
</evidence>